<dbReference type="Pfam" id="PF00515">
    <property type="entry name" value="TPR_1"/>
    <property type="match status" value="2"/>
</dbReference>
<dbReference type="FunFam" id="1.10.510.10:FF:000021">
    <property type="entry name" value="Serine/threonine protein kinase"/>
    <property type="match status" value="1"/>
</dbReference>
<dbReference type="PROSITE" id="PS00108">
    <property type="entry name" value="PROTEIN_KINASE_ST"/>
    <property type="match status" value="1"/>
</dbReference>
<proteinExistence type="predicted"/>
<dbReference type="CDD" id="cd14014">
    <property type="entry name" value="STKc_PknB_like"/>
    <property type="match status" value="1"/>
</dbReference>
<dbReference type="SUPFAM" id="SSF48452">
    <property type="entry name" value="TPR-like"/>
    <property type="match status" value="2"/>
</dbReference>
<dbReference type="SMART" id="SM00028">
    <property type="entry name" value="TPR"/>
    <property type="match status" value="7"/>
</dbReference>
<evidence type="ECO:0000256" key="2">
    <source>
        <dbReference type="ARBA" id="ARBA00022527"/>
    </source>
</evidence>
<dbReference type="Pfam" id="PF00069">
    <property type="entry name" value="Pkinase"/>
    <property type="match status" value="1"/>
</dbReference>
<keyword evidence="6 14" id="KW-0418">Kinase</keyword>
<dbReference type="PROSITE" id="PS00107">
    <property type="entry name" value="PROTEIN_KINASE_ATP"/>
    <property type="match status" value="1"/>
</dbReference>
<keyword evidence="7 9" id="KW-0802">TPR repeat</keyword>
<dbReference type="Pfam" id="PF13174">
    <property type="entry name" value="TPR_6"/>
    <property type="match status" value="1"/>
</dbReference>
<accession>A0A5S9IUX0</accession>
<evidence type="ECO:0000256" key="7">
    <source>
        <dbReference type="ARBA" id="ARBA00022803"/>
    </source>
</evidence>
<dbReference type="PANTHER" id="PTHR44858">
    <property type="entry name" value="TETRATRICOPEPTIDE REPEAT PROTEIN 6"/>
    <property type="match status" value="1"/>
</dbReference>
<evidence type="ECO:0000256" key="3">
    <source>
        <dbReference type="ARBA" id="ARBA00022679"/>
    </source>
</evidence>
<dbReference type="PROSITE" id="PS50293">
    <property type="entry name" value="TPR_REGION"/>
    <property type="match status" value="1"/>
</dbReference>
<feature type="repeat" description="TPR" evidence="9">
    <location>
        <begin position="427"/>
        <end position="460"/>
    </location>
</feature>
<evidence type="ECO:0000256" key="9">
    <source>
        <dbReference type="PROSITE-ProRule" id="PRU00339"/>
    </source>
</evidence>
<dbReference type="InterPro" id="IPR008271">
    <property type="entry name" value="Ser/Thr_kinase_AS"/>
</dbReference>
<dbReference type="Gene3D" id="1.25.40.10">
    <property type="entry name" value="Tetratricopeptide repeat domain"/>
    <property type="match status" value="3"/>
</dbReference>
<dbReference type="GO" id="GO:0005524">
    <property type="term" value="F:ATP binding"/>
    <property type="evidence" value="ECO:0007669"/>
    <property type="project" value="UniProtKB-UniRule"/>
</dbReference>
<dbReference type="InterPro" id="IPR011009">
    <property type="entry name" value="Kinase-like_dom_sf"/>
</dbReference>
<feature type="binding site" evidence="10">
    <location>
        <position position="43"/>
    </location>
    <ligand>
        <name>ATP</name>
        <dbReference type="ChEBI" id="CHEBI:30616"/>
    </ligand>
</feature>
<dbReference type="PANTHER" id="PTHR44858:SF1">
    <property type="entry name" value="UDP-N-ACETYLGLUCOSAMINE--PEPTIDE N-ACETYLGLUCOSAMINYLTRANSFERASE SPINDLY-RELATED"/>
    <property type="match status" value="1"/>
</dbReference>
<dbReference type="PROSITE" id="PS50011">
    <property type="entry name" value="PROTEIN_KINASE_DOM"/>
    <property type="match status" value="1"/>
</dbReference>
<dbReference type="InterPro" id="IPR019734">
    <property type="entry name" value="TPR_rpt"/>
</dbReference>
<dbReference type="InterPro" id="IPR000719">
    <property type="entry name" value="Prot_kinase_dom"/>
</dbReference>
<evidence type="ECO:0000256" key="5">
    <source>
        <dbReference type="ARBA" id="ARBA00022741"/>
    </source>
</evidence>
<dbReference type="GO" id="GO:0004674">
    <property type="term" value="F:protein serine/threonine kinase activity"/>
    <property type="evidence" value="ECO:0007669"/>
    <property type="project" value="UniProtKB-KW"/>
</dbReference>
<keyword evidence="15" id="KW-1185">Reference proteome</keyword>
<keyword evidence="11" id="KW-0175">Coiled coil</keyword>
<dbReference type="EMBL" id="AP019860">
    <property type="protein sequence ID" value="BBM87970.1"/>
    <property type="molecule type" value="Genomic_DNA"/>
</dbReference>
<gene>
    <name evidence="14" type="ORF">UABAM_06386</name>
</gene>
<feature type="repeat" description="TPR" evidence="9">
    <location>
        <begin position="494"/>
        <end position="527"/>
    </location>
</feature>
<dbReference type="Pfam" id="PF07719">
    <property type="entry name" value="TPR_2"/>
    <property type="match status" value="1"/>
</dbReference>
<protein>
    <recommendedName>
        <fullName evidence="1">non-specific serine/threonine protein kinase</fullName>
        <ecNumber evidence="1">2.7.11.1</ecNumber>
    </recommendedName>
</protein>
<organism evidence="14 15">
    <name type="scientific">Uabimicrobium amorphum</name>
    <dbReference type="NCBI Taxonomy" id="2596890"/>
    <lineage>
        <taxon>Bacteria</taxon>
        <taxon>Pseudomonadati</taxon>
        <taxon>Planctomycetota</taxon>
        <taxon>Candidatus Uabimicrobiia</taxon>
        <taxon>Candidatus Uabimicrobiales</taxon>
        <taxon>Candidatus Uabimicrobiaceae</taxon>
        <taxon>Candidatus Uabimicrobium</taxon>
    </lineage>
</organism>
<dbReference type="EC" id="2.7.11.1" evidence="1"/>
<evidence type="ECO:0000313" key="14">
    <source>
        <dbReference type="EMBL" id="BBM87970.1"/>
    </source>
</evidence>
<evidence type="ECO:0000256" key="11">
    <source>
        <dbReference type="SAM" id="Coils"/>
    </source>
</evidence>
<keyword evidence="12" id="KW-0812">Transmembrane</keyword>
<dbReference type="InterPro" id="IPR050498">
    <property type="entry name" value="Ycf3"/>
</dbReference>
<feature type="coiled-coil region" evidence="11">
    <location>
        <begin position="320"/>
        <end position="354"/>
    </location>
</feature>
<keyword evidence="4" id="KW-0677">Repeat</keyword>
<keyword evidence="12" id="KW-0472">Membrane</keyword>
<dbReference type="SUPFAM" id="SSF56112">
    <property type="entry name" value="Protein kinase-like (PK-like)"/>
    <property type="match status" value="1"/>
</dbReference>
<feature type="transmembrane region" description="Helical" evidence="12">
    <location>
        <begin position="297"/>
        <end position="320"/>
    </location>
</feature>
<dbReference type="GO" id="GO:0046813">
    <property type="term" value="P:receptor-mediated virion attachment to host cell"/>
    <property type="evidence" value="ECO:0007669"/>
    <property type="project" value="TreeGrafter"/>
</dbReference>
<sequence length="693" mass="81519">MNHQNSNTANFGKYIIEKELGRGGMGVVYKAYDTQYDIYVALKLITKEGFSQDDYERFSQEIKALARLNHPNIVRFYEFSTTPKPYFTMEYIEGCTLDKKIKEHNVKSLWLVEVMMQICKALEHAHQCNIIHRDIKPSNILIDTQGVVKVMDFGVAKIDSAHRQNLSQSGTIIGSIHYMAPEQVLGKATYASDIYSVGATMYEALTYRTMYQGDNQMNIFYKIIRNDFIPLRQIRPQISPYLEAICIKCLQKRRKKRYQSFTELHTELKNFKSNRPITAKKYTKWDAFYKFFNRHRFALTSVVIIFLTLVISLFVTLGALKKADQTAQKLQVALEEADQSSEKLQKLNEAMLQSLTYISRQNRHVDLFRDAQFLKPVRDVFAQSLELQTADQYRILRGYVLLESHHEKDLLQAVKDYTAILQKVKNHFMYTNRGKAYERLGKRKKAIADYNRAIALDANHYFAFFNRGVLFQKAKPHRAISDYTQVIKLHPSYYKAYYNRGQVYYDLAKYQEALADFSKVLSIVPEYVHAYFWKGLTYRKLNKADVGLQNFSHAIKVDAKYFRAYFQRGVIYVNKKQFVKAERNFSQAIAINPKFWGAYVQRGVLYRHLQKYDKALADFNLVVKHDSKNFAGYLHRGVLFYEMEDTKKALEDFHTVITLNPRHKKTYHHLFLCYRRLGQKEKMQEYIKKWEEK</sequence>
<dbReference type="Proteomes" id="UP000326354">
    <property type="component" value="Chromosome"/>
</dbReference>
<evidence type="ECO:0000259" key="13">
    <source>
        <dbReference type="PROSITE" id="PS50011"/>
    </source>
</evidence>
<dbReference type="Pfam" id="PF13181">
    <property type="entry name" value="TPR_8"/>
    <property type="match status" value="2"/>
</dbReference>
<feature type="repeat" description="TPR" evidence="9">
    <location>
        <begin position="596"/>
        <end position="629"/>
    </location>
</feature>
<evidence type="ECO:0000256" key="6">
    <source>
        <dbReference type="ARBA" id="ARBA00022777"/>
    </source>
</evidence>
<dbReference type="InterPro" id="IPR013105">
    <property type="entry name" value="TPR_2"/>
</dbReference>
<keyword evidence="12" id="KW-1133">Transmembrane helix</keyword>
<keyword evidence="8 10" id="KW-0067">ATP-binding</keyword>
<name>A0A5S9IUX0_UABAM</name>
<evidence type="ECO:0000256" key="12">
    <source>
        <dbReference type="SAM" id="Phobius"/>
    </source>
</evidence>
<evidence type="ECO:0000256" key="4">
    <source>
        <dbReference type="ARBA" id="ARBA00022737"/>
    </source>
</evidence>
<reference evidence="14 15" key="1">
    <citation type="submission" date="2019-08" db="EMBL/GenBank/DDBJ databases">
        <title>Complete genome sequence of Candidatus Uab amorphum.</title>
        <authorList>
            <person name="Shiratori T."/>
            <person name="Suzuki S."/>
            <person name="Kakizawa Y."/>
            <person name="Ishida K."/>
        </authorList>
    </citation>
    <scope>NUCLEOTIDE SEQUENCE [LARGE SCALE GENOMIC DNA]</scope>
    <source>
        <strain evidence="14 15">SRT547</strain>
    </source>
</reference>
<dbReference type="RefSeq" id="WP_151972023.1">
    <property type="nucleotide sequence ID" value="NZ_AP019860.1"/>
</dbReference>
<dbReference type="InterPro" id="IPR017441">
    <property type="entry name" value="Protein_kinase_ATP_BS"/>
</dbReference>
<feature type="domain" description="Protein kinase" evidence="13">
    <location>
        <begin position="14"/>
        <end position="268"/>
    </location>
</feature>
<feature type="repeat" description="TPR" evidence="9">
    <location>
        <begin position="562"/>
        <end position="595"/>
    </location>
</feature>
<dbReference type="InterPro" id="IPR011990">
    <property type="entry name" value="TPR-like_helical_dom_sf"/>
</dbReference>
<dbReference type="Gene3D" id="3.30.200.20">
    <property type="entry name" value="Phosphorylase Kinase, domain 1"/>
    <property type="match status" value="1"/>
</dbReference>
<evidence type="ECO:0000313" key="15">
    <source>
        <dbReference type="Proteomes" id="UP000326354"/>
    </source>
</evidence>
<dbReference type="SMART" id="SM00220">
    <property type="entry name" value="S_TKc"/>
    <property type="match status" value="1"/>
</dbReference>
<evidence type="ECO:0000256" key="10">
    <source>
        <dbReference type="PROSITE-ProRule" id="PRU10141"/>
    </source>
</evidence>
<dbReference type="AlphaFoldDB" id="A0A5S9IUX0"/>
<dbReference type="GO" id="GO:0009279">
    <property type="term" value="C:cell outer membrane"/>
    <property type="evidence" value="ECO:0007669"/>
    <property type="project" value="TreeGrafter"/>
</dbReference>
<dbReference type="OrthoDB" id="225358at2"/>
<keyword evidence="2 14" id="KW-0723">Serine/threonine-protein kinase</keyword>
<evidence type="ECO:0000256" key="8">
    <source>
        <dbReference type="ARBA" id="ARBA00022840"/>
    </source>
</evidence>
<dbReference type="KEGG" id="uam:UABAM_06386"/>
<keyword evidence="5 10" id="KW-0547">Nucleotide-binding</keyword>
<keyword evidence="3" id="KW-0808">Transferase</keyword>
<evidence type="ECO:0000256" key="1">
    <source>
        <dbReference type="ARBA" id="ARBA00012513"/>
    </source>
</evidence>
<feature type="repeat" description="TPR" evidence="9">
    <location>
        <begin position="630"/>
        <end position="663"/>
    </location>
</feature>
<dbReference type="Gene3D" id="1.10.510.10">
    <property type="entry name" value="Transferase(Phosphotransferase) domain 1"/>
    <property type="match status" value="1"/>
</dbReference>
<dbReference type="PROSITE" id="PS50005">
    <property type="entry name" value="TPR"/>
    <property type="match status" value="5"/>
</dbReference>